<dbReference type="InterPro" id="IPR014755">
    <property type="entry name" value="Cu-Rt/internalin_Ig-like"/>
</dbReference>
<dbReference type="OrthoDB" id="9796814at2"/>
<dbReference type="InterPro" id="IPR014756">
    <property type="entry name" value="Ig_E-set"/>
</dbReference>
<evidence type="ECO:0000313" key="7">
    <source>
        <dbReference type="EMBL" id="TWI35936.1"/>
    </source>
</evidence>
<dbReference type="RefSeq" id="WP_145396991.1">
    <property type="nucleotide sequence ID" value="NZ_VLKU01000003.1"/>
</dbReference>
<dbReference type="EMBL" id="VLKU01000003">
    <property type="protein sequence ID" value="TWI35936.1"/>
    <property type="molecule type" value="Genomic_DNA"/>
</dbReference>
<evidence type="ECO:0000313" key="8">
    <source>
        <dbReference type="Proteomes" id="UP000316225"/>
    </source>
</evidence>
<reference evidence="7 8" key="1">
    <citation type="journal article" date="2015" name="Stand. Genomic Sci.">
        <title>Genomic Encyclopedia of Bacterial and Archaeal Type Strains, Phase III: the genomes of soil and plant-associated and newly described type strains.</title>
        <authorList>
            <person name="Whitman W.B."/>
            <person name="Woyke T."/>
            <person name="Klenk H.P."/>
            <person name="Zhou Y."/>
            <person name="Lilburn T.G."/>
            <person name="Beck B.J."/>
            <person name="De Vos P."/>
            <person name="Vandamme P."/>
            <person name="Eisen J.A."/>
            <person name="Garrity G."/>
            <person name="Hugenholtz P."/>
            <person name="Kyrpides N.C."/>
        </authorList>
    </citation>
    <scope>NUCLEOTIDE SEQUENCE [LARGE SCALE GENOMIC DNA]</scope>
    <source>
        <strain evidence="7 8">CGMCC 1.5364</strain>
    </source>
</reference>
<organism evidence="7 8">
    <name type="scientific">Paracoccus sulfuroxidans</name>
    <dbReference type="NCBI Taxonomy" id="384678"/>
    <lineage>
        <taxon>Bacteria</taxon>
        <taxon>Pseudomonadati</taxon>
        <taxon>Pseudomonadota</taxon>
        <taxon>Alphaproteobacteria</taxon>
        <taxon>Rhodobacterales</taxon>
        <taxon>Paracoccaceae</taxon>
        <taxon>Paracoccus</taxon>
    </lineage>
</organism>
<dbReference type="Pfam" id="PF04234">
    <property type="entry name" value="CopC"/>
    <property type="match status" value="1"/>
</dbReference>
<keyword evidence="2" id="KW-0479">Metal-binding</keyword>
<feature type="chain" id="PRO_5021886068" evidence="5">
    <location>
        <begin position="22"/>
        <end position="117"/>
    </location>
</feature>
<comment type="caution">
    <text evidence="7">The sequence shown here is derived from an EMBL/GenBank/DDBJ whole genome shotgun (WGS) entry which is preliminary data.</text>
</comment>
<dbReference type="Proteomes" id="UP000316225">
    <property type="component" value="Unassembled WGS sequence"/>
</dbReference>
<feature type="domain" description="CopC" evidence="6">
    <location>
        <begin position="22"/>
        <end position="116"/>
    </location>
</feature>
<feature type="signal peptide" evidence="5">
    <location>
        <begin position="1"/>
        <end position="21"/>
    </location>
</feature>
<comment type="subcellular location">
    <subcellularLocation>
        <location evidence="1">Cell envelope</location>
    </subcellularLocation>
</comment>
<dbReference type="GO" id="GO:0006825">
    <property type="term" value="P:copper ion transport"/>
    <property type="evidence" value="ECO:0007669"/>
    <property type="project" value="InterPro"/>
</dbReference>
<dbReference type="GO" id="GO:0042597">
    <property type="term" value="C:periplasmic space"/>
    <property type="evidence" value="ECO:0007669"/>
    <property type="project" value="InterPro"/>
</dbReference>
<keyword evidence="3 5" id="KW-0732">Signal</keyword>
<dbReference type="SUPFAM" id="SSF81296">
    <property type="entry name" value="E set domains"/>
    <property type="match status" value="1"/>
</dbReference>
<proteinExistence type="predicted"/>
<dbReference type="GO" id="GO:0005507">
    <property type="term" value="F:copper ion binding"/>
    <property type="evidence" value="ECO:0007669"/>
    <property type="project" value="InterPro"/>
</dbReference>
<dbReference type="PANTHER" id="PTHR34820">
    <property type="entry name" value="INNER MEMBRANE PROTEIN YEBZ"/>
    <property type="match status" value="1"/>
</dbReference>
<evidence type="ECO:0000256" key="4">
    <source>
        <dbReference type="ARBA" id="ARBA00023008"/>
    </source>
</evidence>
<sequence length="117" mass="12097">MKYLIATLATALSLSAAPAIAHGMLSGSEPTDGEVLTEAPEAVLLEFSEDLEPALSKVTVTDSTGAPVETAAPVTDEGANTLRLDLPEIAPGTYKVDWSVTSVDTHSTSGSYSFTLN</sequence>
<dbReference type="GO" id="GO:0046688">
    <property type="term" value="P:response to copper ion"/>
    <property type="evidence" value="ECO:0007669"/>
    <property type="project" value="InterPro"/>
</dbReference>
<dbReference type="AlphaFoldDB" id="A0A562NW57"/>
<evidence type="ECO:0000256" key="3">
    <source>
        <dbReference type="ARBA" id="ARBA00022729"/>
    </source>
</evidence>
<dbReference type="InterPro" id="IPR032694">
    <property type="entry name" value="CopC/D"/>
</dbReference>
<name>A0A562NW57_9RHOB</name>
<keyword evidence="8" id="KW-1185">Reference proteome</keyword>
<dbReference type="GO" id="GO:0005886">
    <property type="term" value="C:plasma membrane"/>
    <property type="evidence" value="ECO:0007669"/>
    <property type="project" value="TreeGrafter"/>
</dbReference>
<keyword evidence="4" id="KW-0186">Copper</keyword>
<dbReference type="PANTHER" id="PTHR34820:SF4">
    <property type="entry name" value="INNER MEMBRANE PROTEIN YEBZ"/>
    <property type="match status" value="1"/>
</dbReference>
<gene>
    <name evidence="7" type="ORF">IQ24_01295</name>
</gene>
<protein>
    <submittedName>
        <fullName evidence="7">Copper transport protein</fullName>
    </submittedName>
</protein>
<dbReference type="GO" id="GO:0030313">
    <property type="term" value="C:cell envelope"/>
    <property type="evidence" value="ECO:0007669"/>
    <property type="project" value="UniProtKB-SubCell"/>
</dbReference>
<evidence type="ECO:0000256" key="2">
    <source>
        <dbReference type="ARBA" id="ARBA00022723"/>
    </source>
</evidence>
<accession>A0A562NW57</accession>
<evidence type="ECO:0000256" key="1">
    <source>
        <dbReference type="ARBA" id="ARBA00004196"/>
    </source>
</evidence>
<evidence type="ECO:0000256" key="5">
    <source>
        <dbReference type="SAM" id="SignalP"/>
    </source>
</evidence>
<dbReference type="Gene3D" id="2.60.40.1220">
    <property type="match status" value="1"/>
</dbReference>
<evidence type="ECO:0000259" key="6">
    <source>
        <dbReference type="Pfam" id="PF04234"/>
    </source>
</evidence>
<dbReference type="InterPro" id="IPR007348">
    <property type="entry name" value="CopC_dom"/>
</dbReference>